<gene>
    <name evidence="8" type="ORF">EWM64_g3699</name>
</gene>
<feature type="region of interest" description="Disordered" evidence="5">
    <location>
        <begin position="96"/>
        <end position="177"/>
    </location>
</feature>
<evidence type="ECO:0000259" key="6">
    <source>
        <dbReference type="Pfam" id="PF10366"/>
    </source>
</evidence>
<feature type="domain" description="Vacuolar sorting protein 39/Transforming growth factor beta receptor-associated" evidence="6">
    <location>
        <begin position="248"/>
        <end position="348"/>
    </location>
</feature>
<reference evidence="8 9" key="1">
    <citation type="submission" date="2019-02" db="EMBL/GenBank/DDBJ databases">
        <title>Genome sequencing of the rare red list fungi Hericium alpestre (H. flagellum).</title>
        <authorList>
            <person name="Buettner E."/>
            <person name="Kellner H."/>
        </authorList>
    </citation>
    <scope>NUCLEOTIDE SEQUENCE [LARGE SCALE GENOMIC DNA]</scope>
    <source>
        <strain evidence="8 9">DSM 108284</strain>
    </source>
</reference>
<accession>A0A4Z0A1I6</accession>
<keyword evidence="9" id="KW-1185">Reference proteome</keyword>
<evidence type="ECO:0000313" key="9">
    <source>
        <dbReference type="Proteomes" id="UP000298061"/>
    </source>
</evidence>
<dbReference type="Proteomes" id="UP000298061">
    <property type="component" value="Unassembled WGS sequence"/>
</dbReference>
<dbReference type="PANTHER" id="PTHR12894">
    <property type="entry name" value="CNH DOMAIN CONTAINING"/>
    <property type="match status" value="1"/>
</dbReference>
<dbReference type="Pfam" id="PF10366">
    <property type="entry name" value="Vps39_1"/>
    <property type="match status" value="1"/>
</dbReference>
<dbReference type="InterPro" id="IPR019453">
    <property type="entry name" value="VPS39/TGFA1_Znf"/>
</dbReference>
<dbReference type="InterPro" id="IPR000547">
    <property type="entry name" value="Clathrin_H-chain/VPS_repeat"/>
</dbReference>
<name>A0A4Z0A1I6_9AGAM</name>
<feature type="domain" description="Vacuolar sorting protein 39/Transforming growth factor beta receptor-associated zinc finger" evidence="7">
    <location>
        <begin position="595"/>
        <end position="632"/>
    </location>
</feature>
<dbReference type="InterPro" id="IPR032914">
    <property type="entry name" value="Vam6/VPS39/TRAP1"/>
</dbReference>
<feature type="compositionally biased region" description="Low complexity" evidence="5">
    <location>
        <begin position="117"/>
        <end position="127"/>
    </location>
</feature>
<feature type="repeat" description="CHCR" evidence="4">
    <location>
        <begin position="359"/>
        <end position="518"/>
    </location>
</feature>
<comment type="caution">
    <text evidence="8">The sequence shown here is derived from an EMBL/GenBank/DDBJ whole genome shotgun (WGS) entry which is preliminary data.</text>
</comment>
<evidence type="ECO:0000256" key="4">
    <source>
        <dbReference type="PROSITE-ProRule" id="PRU01006"/>
    </source>
</evidence>
<dbReference type="GO" id="GO:0000329">
    <property type="term" value="C:fungal-type vacuole membrane"/>
    <property type="evidence" value="ECO:0007669"/>
    <property type="project" value="TreeGrafter"/>
</dbReference>
<evidence type="ECO:0000256" key="1">
    <source>
        <dbReference type="ARBA" id="ARBA00004184"/>
    </source>
</evidence>
<dbReference type="Pfam" id="PF10367">
    <property type="entry name" value="zf-Vps39_C"/>
    <property type="match status" value="1"/>
</dbReference>
<dbReference type="PROSITE" id="PS50236">
    <property type="entry name" value="CHCR"/>
    <property type="match status" value="1"/>
</dbReference>
<evidence type="ECO:0000313" key="8">
    <source>
        <dbReference type="EMBL" id="TFY80314.1"/>
    </source>
</evidence>
<evidence type="ECO:0000256" key="2">
    <source>
        <dbReference type="ARBA" id="ARBA00023136"/>
    </source>
</evidence>
<dbReference type="STRING" id="135208.A0A4Z0A1I6"/>
<dbReference type="InterPro" id="IPR019452">
    <property type="entry name" value="VPS39/TGF_beta_rcpt-assoc_1"/>
</dbReference>
<dbReference type="AlphaFoldDB" id="A0A4Z0A1I6"/>
<protein>
    <recommendedName>
        <fullName evidence="10">Vacuolar sorting protein 39/Transforming growth factor beta receptor-associated domain-containing protein</fullName>
    </recommendedName>
</protein>
<dbReference type="OrthoDB" id="5325112at2759"/>
<dbReference type="GO" id="GO:0006914">
    <property type="term" value="P:autophagy"/>
    <property type="evidence" value="ECO:0007669"/>
    <property type="project" value="TreeGrafter"/>
</dbReference>
<keyword evidence="2" id="KW-0472">Membrane</keyword>
<dbReference type="EMBL" id="SFCI01000357">
    <property type="protein sequence ID" value="TFY80314.1"/>
    <property type="molecule type" value="Genomic_DNA"/>
</dbReference>
<dbReference type="PANTHER" id="PTHR12894:SF49">
    <property type="entry name" value="VAM6_VPS39-LIKE PROTEIN"/>
    <property type="match status" value="1"/>
</dbReference>
<comment type="subcellular location">
    <subcellularLocation>
        <location evidence="1">Endomembrane system</location>
        <topology evidence="1">Peripheral membrane protein</topology>
    </subcellularLocation>
</comment>
<sequence>MKGWGEQIDEQVAEEQYSEALALLDTLDPAVLPDKDRRIKLIRALDAVHEFKLGHFDVAIDTFTELNINPAKVIALYPESVAGRLSVPQDQWISLFGGPAPKAQKAESSSSDHGDSSNDNDPGNGSSDKLHAEGVHPPSEVGARRWKGPLDAIRPSGSRDPETSSISSNRRRERPNDNFSLSVEALLRYLPDRRQKVAGMLETFNITPSKSHRHAALSETSVDDIFAIPSAPVSALTPEQLIRYSQIVDTALFKSYLIIRPGLLGPLCRRPNWCEVSEVEEVLAGAEKYTELISLYNGKEMHAKALDLLRKLSKKQSDVRDKLGPSISYLQRLGPEHLDQTFNSSRWIFAEDPDMAFEIFTSEEVELPRQPVATFLESVDPKISARYLEYLIDERGEKSYQFHDRLAELYLRMTLDAKRRGLIDGLQTWYLKLLHFIDTTNYYQVDRLFGILPTDDLYEAKAILLGRLGRHDNALELYAYRLRDYRKAEEYCKRIYQPGADTERIFLTLLRIYLRPTIKTSDDLLTPALELISRHSPRLDAEEALQLLPPLVTAQDVRAFLLEAMRAPIFDTKVVRDISKARNEQAARKLMYLQSNRVKVTDTRICPQCHKRIGHSFIAVHSPGGEVTHYQCREPFSRKLKEMRHA</sequence>
<evidence type="ECO:0000259" key="7">
    <source>
        <dbReference type="Pfam" id="PF10367"/>
    </source>
</evidence>
<evidence type="ECO:0000256" key="3">
    <source>
        <dbReference type="ARBA" id="ARBA00038201"/>
    </source>
</evidence>
<dbReference type="GO" id="GO:0034058">
    <property type="term" value="P:endosomal vesicle fusion"/>
    <property type="evidence" value="ECO:0007669"/>
    <property type="project" value="TreeGrafter"/>
</dbReference>
<dbReference type="GO" id="GO:0012505">
    <property type="term" value="C:endomembrane system"/>
    <property type="evidence" value="ECO:0007669"/>
    <property type="project" value="UniProtKB-SubCell"/>
</dbReference>
<evidence type="ECO:0008006" key="10">
    <source>
        <dbReference type="Google" id="ProtNLM"/>
    </source>
</evidence>
<proteinExistence type="inferred from homology"/>
<evidence type="ECO:0000256" key="5">
    <source>
        <dbReference type="SAM" id="MobiDB-lite"/>
    </source>
</evidence>
<organism evidence="8 9">
    <name type="scientific">Hericium alpestre</name>
    <dbReference type="NCBI Taxonomy" id="135208"/>
    <lineage>
        <taxon>Eukaryota</taxon>
        <taxon>Fungi</taxon>
        <taxon>Dikarya</taxon>
        <taxon>Basidiomycota</taxon>
        <taxon>Agaricomycotina</taxon>
        <taxon>Agaricomycetes</taxon>
        <taxon>Russulales</taxon>
        <taxon>Hericiaceae</taxon>
        <taxon>Hericium</taxon>
    </lineage>
</organism>
<dbReference type="GO" id="GO:0006886">
    <property type="term" value="P:intracellular protein transport"/>
    <property type="evidence" value="ECO:0007669"/>
    <property type="project" value="UniProtKB-UniRule"/>
</dbReference>
<comment type="similarity">
    <text evidence="3">Belongs to the VAM6/VPS39 family.</text>
</comment>